<accession>B9RVR0</accession>
<name>B9RVR0_RICCO</name>
<dbReference type="GO" id="GO:0008180">
    <property type="term" value="C:COP9 signalosome"/>
    <property type="evidence" value="ECO:0000318"/>
    <property type="project" value="GO_Central"/>
</dbReference>
<protein>
    <submittedName>
        <fullName evidence="2">Cop9 complex subunit 7a, putative</fullName>
    </submittedName>
</protein>
<evidence type="ECO:0000313" key="3">
    <source>
        <dbReference type="Proteomes" id="UP000008311"/>
    </source>
</evidence>
<proteinExistence type="predicted"/>
<dbReference type="PANTHER" id="PTHR15350:SF5">
    <property type="entry name" value="COP9 SIGNALOSOME COMPLEX SUBUNIT 7"/>
    <property type="match status" value="1"/>
</dbReference>
<organism evidence="2 3">
    <name type="scientific">Ricinus communis</name>
    <name type="common">Castor bean</name>
    <dbReference type="NCBI Taxonomy" id="3988"/>
    <lineage>
        <taxon>Eukaryota</taxon>
        <taxon>Viridiplantae</taxon>
        <taxon>Streptophyta</taxon>
        <taxon>Embryophyta</taxon>
        <taxon>Tracheophyta</taxon>
        <taxon>Spermatophyta</taxon>
        <taxon>Magnoliopsida</taxon>
        <taxon>eudicotyledons</taxon>
        <taxon>Gunneridae</taxon>
        <taxon>Pentapetalae</taxon>
        <taxon>rosids</taxon>
        <taxon>fabids</taxon>
        <taxon>Malpighiales</taxon>
        <taxon>Euphorbiaceae</taxon>
        <taxon>Acalyphoideae</taxon>
        <taxon>Acalypheae</taxon>
        <taxon>Ricinus</taxon>
    </lineage>
</organism>
<dbReference type="PANTHER" id="PTHR15350">
    <property type="entry name" value="COP9 SIGNALOSOME COMPLEX SUBUNIT 7/DENDRITIC CELL PROTEIN GA17"/>
    <property type="match status" value="1"/>
</dbReference>
<dbReference type="STRING" id="3988.B9RVR0"/>
<evidence type="ECO:0000313" key="2">
    <source>
        <dbReference type="EMBL" id="EEF44347.1"/>
    </source>
</evidence>
<dbReference type="EMBL" id="EQ973822">
    <property type="protein sequence ID" value="EEF44347.1"/>
    <property type="molecule type" value="Genomic_DNA"/>
</dbReference>
<dbReference type="InParanoid" id="B9RVR0"/>
<gene>
    <name evidence="2" type="ORF">RCOM_1171040</name>
</gene>
<dbReference type="eggNOG" id="KOG3250">
    <property type="taxonomic scope" value="Eukaryota"/>
</dbReference>
<dbReference type="InterPro" id="IPR045237">
    <property type="entry name" value="COPS7/eIF3m"/>
</dbReference>
<keyword evidence="3" id="KW-1185">Reference proteome</keyword>
<dbReference type="Proteomes" id="UP000008311">
    <property type="component" value="Unassembled WGS sequence"/>
</dbReference>
<sequence length="135" mass="15195">MTKKRRVSSHSCCTRKNLWSLAPDLDWGLLTYERKSRNIQHVINSCRNSKPGGVHRTASSYYRDLPNHTFESSALGPVIVEATSHPSLFAFSEILAVPTVAELEGVDNSVYLDVLRLLAHGTWTDYKIVSYDIDT</sequence>
<keyword evidence="1" id="KW-0736">Signalosome</keyword>
<dbReference type="AlphaFoldDB" id="B9RVR0"/>
<reference evidence="3" key="1">
    <citation type="journal article" date="2010" name="Nat. Biotechnol.">
        <title>Draft genome sequence of the oilseed species Ricinus communis.</title>
        <authorList>
            <person name="Chan A.P."/>
            <person name="Crabtree J."/>
            <person name="Zhao Q."/>
            <person name="Lorenzi H."/>
            <person name="Orvis J."/>
            <person name="Puiu D."/>
            <person name="Melake-Berhan A."/>
            <person name="Jones K.M."/>
            <person name="Redman J."/>
            <person name="Chen G."/>
            <person name="Cahoon E.B."/>
            <person name="Gedil M."/>
            <person name="Stanke M."/>
            <person name="Haas B.J."/>
            <person name="Wortman J.R."/>
            <person name="Fraser-Liggett C.M."/>
            <person name="Ravel J."/>
            <person name="Rabinowicz P.D."/>
        </authorList>
    </citation>
    <scope>NUCLEOTIDE SEQUENCE [LARGE SCALE GENOMIC DNA]</scope>
    <source>
        <strain evidence="3">cv. Hale</strain>
    </source>
</reference>
<evidence type="ECO:0000256" key="1">
    <source>
        <dbReference type="ARBA" id="ARBA00022790"/>
    </source>
</evidence>